<name>A0ABY8N9P8_9GAMM</name>
<proteinExistence type="predicted"/>
<gene>
    <name evidence="2" type="ORF">PVT68_10240</name>
</gene>
<accession>A0ABY8N9P8</accession>
<dbReference type="RefSeq" id="WP_280317725.1">
    <property type="nucleotide sequence ID" value="NZ_CP118605.1"/>
</dbReference>
<feature type="chain" id="PRO_5045584092" evidence="1">
    <location>
        <begin position="30"/>
        <end position="244"/>
    </location>
</feature>
<protein>
    <submittedName>
        <fullName evidence="2">TorF family putative porin</fullName>
    </submittedName>
</protein>
<keyword evidence="1" id="KW-0732">Signal</keyword>
<dbReference type="EMBL" id="CP118605">
    <property type="protein sequence ID" value="WGL15154.1"/>
    <property type="molecule type" value="Genomic_DNA"/>
</dbReference>
<dbReference type="Proteomes" id="UP001236500">
    <property type="component" value="Chromosome"/>
</dbReference>
<feature type="signal peptide" evidence="1">
    <location>
        <begin position="1"/>
        <end position="29"/>
    </location>
</feature>
<evidence type="ECO:0000313" key="3">
    <source>
        <dbReference type="Proteomes" id="UP001236500"/>
    </source>
</evidence>
<dbReference type="NCBIfam" id="TIGR02001">
    <property type="entry name" value="gcw_chp"/>
    <property type="match status" value="1"/>
</dbReference>
<organism evidence="2 3">
    <name type="scientific">Microbulbifer bruguierae</name>
    <dbReference type="NCBI Taxonomy" id="3029061"/>
    <lineage>
        <taxon>Bacteria</taxon>
        <taxon>Pseudomonadati</taxon>
        <taxon>Pseudomonadota</taxon>
        <taxon>Gammaproteobacteria</taxon>
        <taxon>Cellvibrionales</taxon>
        <taxon>Microbulbiferaceae</taxon>
        <taxon>Microbulbifer</taxon>
    </lineage>
</organism>
<keyword evidence="3" id="KW-1185">Reference proteome</keyword>
<evidence type="ECO:0000256" key="1">
    <source>
        <dbReference type="SAM" id="SignalP"/>
    </source>
</evidence>
<dbReference type="InterPro" id="IPR010239">
    <property type="entry name" value="CHP02001"/>
</dbReference>
<reference evidence="2 3" key="1">
    <citation type="submission" date="2023-02" db="EMBL/GenBank/DDBJ databases">
        <title>Description and genomic characterization of Microbulbifer bruguierae sp. nov., isolated from the sediment of mangrove plant Bruguiera sexangula.</title>
        <authorList>
            <person name="Long M."/>
        </authorList>
    </citation>
    <scope>NUCLEOTIDE SEQUENCE [LARGE SCALE GENOMIC DNA]</scope>
    <source>
        <strain evidence="2 3">H12</strain>
    </source>
</reference>
<sequence>MGINLYKTVAAVISGSVLAMAISSNTAMAQDGGVSFSANVGVVSDYRFRGVSQTDGGPAVQGGVDLDLGNGVYLGTWASQVDFAWGMDETKFEQDFYAGYAGETAGGMGYDVGYIYYAYHGSDWDEDYQEVYGSLSFGDASVGFAYSDDYWAKTGSFMYLSAGYSFALPSDIALDLSAGLNMFDEEVGFLNGSDSYIDYSVSVGKEFGGLALSASVVGTDASKGECWGLDWCEPTVLAGATYSW</sequence>
<evidence type="ECO:0000313" key="2">
    <source>
        <dbReference type="EMBL" id="WGL15154.1"/>
    </source>
</evidence>
<dbReference type="Pfam" id="PF09694">
    <property type="entry name" value="Gcw_chp"/>
    <property type="match status" value="1"/>
</dbReference>